<evidence type="ECO:0000313" key="7">
    <source>
        <dbReference type="EMBL" id="KAJ5738783.1"/>
    </source>
</evidence>
<dbReference type="SUPFAM" id="SSF51905">
    <property type="entry name" value="FAD/NAD(P)-binding domain"/>
    <property type="match status" value="1"/>
</dbReference>
<evidence type="ECO:0000256" key="3">
    <source>
        <dbReference type="ARBA" id="ARBA00022827"/>
    </source>
</evidence>
<dbReference type="Proteomes" id="UP001215712">
    <property type="component" value="Unassembled WGS sequence"/>
</dbReference>
<reference evidence="7" key="2">
    <citation type="submission" date="2023-01" db="EMBL/GenBank/DDBJ databases">
        <authorList>
            <person name="Petersen C."/>
        </authorList>
    </citation>
    <scope>NUCLEOTIDE SEQUENCE</scope>
    <source>
        <strain evidence="7">IBT 17514</strain>
    </source>
</reference>
<keyword evidence="3" id="KW-0274">FAD</keyword>
<keyword evidence="8" id="KW-1185">Reference proteome</keyword>
<comment type="caution">
    <text evidence="7">The sequence shown here is derived from an EMBL/GenBank/DDBJ whole genome shotgun (WGS) entry which is preliminary data.</text>
</comment>
<accession>A0AAD6N0F0</accession>
<dbReference type="GO" id="GO:0004497">
    <property type="term" value="F:monooxygenase activity"/>
    <property type="evidence" value="ECO:0007669"/>
    <property type="project" value="UniProtKB-KW"/>
</dbReference>
<evidence type="ECO:0000313" key="8">
    <source>
        <dbReference type="Proteomes" id="UP001215712"/>
    </source>
</evidence>
<keyword evidence="2" id="KW-0285">Flavoprotein</keyword>
<comment type="similarity">
    <text evidence="1">Belongs to the paxM FAD-dependent monooxygenase family.</text>
</comment>
<dbReference type="SUPFAM" id="SSF54373">
    <property type="entry name" value="FAD-linked reductases, C-terminal domain"/>
    <property type="match status" value="1"/>
</dbReference>
<dbReference type="InterPro" id="IPR036188">
    <property type="entry name" value="FAD/NAD-bd_sf"/>
</dbReference>
<proteinExistence type="inferred from homology"/>
<dbReference type="GO" id="GO:0071949">
    <property type="term" value="F:FAD binding"/>
    <property type="evidence" value="ECO:0007669"/>
    <property type="project" value="InterPro"/>
</dbReference>
<name>A0AAD6N0F0_9EURO</name>
<evidence type="ECO:0000256" key="4">
    <source>
        <dbReference type="ARBA" id="ARBA00023002"/>
    </source>
</evidence>
<dbReference type="Pfam" id="PF01494">
    <property type="entry name" value="FAD_binding_3"/>
    <property type="match status" value="1"/>
</dbReference>
<gene>
    <name evidence="7" type="ORF">N7493_001938</name>
</gene>
<reference evidence="7" key="1">
    <citation type="journal article" date="2023" name="IMA Fungus">
        <title>Comparative genomic study of the Penicillium genus elucidates a diverse pangenome and 15 lateral gene transfer events.</title>
        <authorList>
            <person name="Petersen C."/>
            <person name="Sorensen T."/>
            <person name="Nielsen M.R."/>
            <person name="Sondergaard T.E."/>
            <person name="Sorensen J.L."/>
            <person name="Fitzpatrick D.A."/>
            <person name="Frisvad J.C."/>
            <person name="Nielsen K.L."/>
        </authorList>
    </citation>
    <scope>NUCLEOTIDE SEQUENCE</scope>
    <source>
        <strain evidence="7">IBT 17514</strain>
    </source>
</reference>
<dbReference type="PANTHER" id="PTHR13789">
    <property type="entry name" value="MONOOXYGENASE"/>
    <property type="match status" value="1"/>
</dbReference>
<protein>
    <recommendedName>
        <fullName evidence="6">FAD-binding domain-containing protein</fullName>
    </recommendedName>
</protein>
<keyword evidence="4" id="KW-0560">Oxidoreductase</keyword>
<dbReference type="Gene3D" id="3.50.50.60">
    <property type="entry name" value="FAD/NAD(P)-binding domain"/>
    <property type="match status" value="1"/>
</dbReference>
<dbReference type="InterPro" id="IPR050493">
    <property type="entry name" value="FAD-dep_Monooxygenase_BioMet"/>
</dbReference>
<dbReference type="PRINTS" id="PR00420">
    <property type="entry name" value="RNGMNOXGNASE"/>
</dbReference>
<organism evidence="7 8">
    <name type="scientific">Penicillium malachiteum</name>
    <dbReference type="NCBI Taxonomy" id="1324776"/>
    <lineage>
        <taxon>Eukaryota</taxon>
        <taxon>Fungi</taxon>
        <taxon>Dikarya</taxon>
        <taxon>Ascomycota</taxon>
        <taxon>Pezizomycotina</taxon>
        <taxon>Eurotiomycetes</taxon>
        <taxon>Eurotiomycetidae</taxon>
        <taxon>Eurotiales</taxon>
        <taxon>Aspergillaceae</taxon>
        <taxon>Penicillium</taxon>
    </lineage>
</organism>
<evidence type="ECO:0000256" key="5">
    <source>
        <dbReference type="ARBA" id="ARBA00023033"/>
    </source>
</evidence>
<evidence type="ECO:0000256" key="1">
    <source>
        <dbReference type="ARBA" id="ARBA00007992"/>
    </source>
</evidence>
<sequence length="322" mass="35346">MPSFKLLEAASNELDIIQSVLIIGAGLTGLTAAIRLRQANFKVTVLERSPAMQDIGAGIQIPPNCSRVLEGLGVLQKIENEAIAPQTLIIRSQKGDQLHSQIINSDDDHGSAYPHLVIHRADFIRVLYEEALELGVHIQLDARVDYVDFEAGSVKLLTGATFTADIILGADGEHSICRKLLQGPKNTSQSSGNLVYRVMVPASVVALDPDLHCLIKPGGIQAWYGPGSHLICYQLDRDDSFNVVLTLPAPAGAPTIGPQPADINELREYFHDWDPRLQKLLDLTDQTQCWTLHEHKLSDKWVHPSGRFILLGDAAHPILPYM</sequence>
<evidence type="ECO:0000256" key="2">
    <source>
        <dbReference type="ARBA" id="ARBA00022630"/>
    </source>
</evidence>
<feature type="domain" description="FAD-binding" evidence="6">
    <location>
        <begin position="19"/>
        <end position="321"/>
    </location>
</feature>
<dbReference type="AlphaFoldDB" id="A0AAD6N0F0"/>
<keyword evidence="5" id="KW-0503">Monooxygenase</keyword>
<dbReference type="EMBL" id="JAQJAN010000002">
    <property type="protein sequence ID" value="KAJ5738783.1"/>
    <property type="molecule type" value="Genomic_DNA"/>
</dbReference>
<dbReference type="InterPro" id="IPR002938">
    <property type="entry name" value="FAD-bd"/>
</dbReference>
<dbReference type="PANTHER" id="PTHR13789:SF147">
    <property type="entry name" value="PUTATIVE (AFU_ORTHOLOGUE AFUA_2G01950)-RELATED"/>
    <property type="match status" value="1"/>
</dbReference>
<evidence type="ECO:0000259" key="6">
    <source>
        <dbReference type="Pfam" id="PF01494"/>
    </source>
</evidence>